<evidence type="ECO:0000256" key="4">
    <source>
        <dbReference type="ARBA" id="ARBA00022692"/>
    </source>
</evidence>
<feature type="transmembrane region" description="Helical" evidence="8">
    <location>
        <begin position="151"/>
        <end position="169"/>
    </location>
</feature>
<feature type="transmembrane region" description="Helical" evidence="8">
    <location>
        <begin position="63"/>
        <end position="82"/>
    </location>
</feature>
<comment type="caution">
    <text evidence="10">The sequence shown here is derived from an EMBL/GenBank/DDBJ whole genome shotgun (WGS) entry which is preliminary data.</text>
</comment>
<evidence type="ECO:0000313" key="11">
    <source>
        <dbReference type="Proteomes" id="UP001183410"/>
    </source>
</evidence>
<keyword evidence="3" id="KW-1003">Cell membrane</keyword>
<organism evidence="10 11">
    <name type="scientific">Streptomyces chisholmiae</name>
    <dbReference type="NCBI Taxonomy" id="3075540"/>
    <lineage>
        <taxon>Bacteria</taxon>
        <taxon>Bacillati</taxon>
        <taxon>Actinomycetota</taxon>
        <taxon>Actinomycetes</taxon>
        <taxon>Kitasatosporales</taxon>
        <taxon>Streptomycetaceae</taxon>
        <taxon>Streptomyces</taxon>
    </lineage>
</organism>
<feature type="transmembrane region" description="Helical" evidence="8">
    <location>
        <begin position="243"/>
        <end position="261"/>
    </location>
</feature>
<gene>
    <name evidence="10" type="ORF">RM844_06905</name>
</gene>
<dbReference type="SUPFAM" id="SSF103481">
    <property type="entry name" value="Multidrug resistance efflux transporter EmrE"/>
    <property type="match status" value="1"/>
</dbReference>
<sequence>MTSLSGSTGPGRLPRPTTSPASPLPQGAAGTPDRTGAWLVLAAAALWGTTGTAASLAPDGASALAIGAATMGLGGLFTLLLAGRAAWAVVRRGAPRWLLCGAAAIVGYPLAFYTSMSWAGVAVGTVVSIGSAPVFAALLERCCEGLRLSRRWWLATGAAGVGCAALVFAGDGSAGGQRPAAGVALGLLAGAGYAGYSYCAARLIGDGHGSRATMGALFGLGAVVLLPLLALTGGGLLGSARGLAVVGYLAVVPMCLAYLLFGAGLARVRTSAATTLSLLEPLVAALLAVLVVGERLGVLGWLGVLLVGAGLTALTTRRAARAG</sequence>
<comment type="subcellular location">
    <subcellularLocation>
        <location evidence="1">Cell membrane</location>
        <topology evidence="1">Multi-pass membrane protein</topology>
    </subcellularLocation>
</comment>
<feature type="domain" description="EamA" evidence="9">
    <location>
        <begin position="182"/>
        <end position="314"/>
    </location>
</feature>
<accession>A0ABU2JM09</accession>
<feature type="transmembrane region" description="Helical" evidence="8">
    <location>
        <begin position="273"/>
        <end position="292"/>
    </location>
</feature>
<dbReference type="PANTHER" id="PTHR42920:SF5">
    <property type="entry name" value="EAMA DOMAIN-CONTAINING PROTEIN"/>
    <property type="match status" value="1"/>
</dbReference>
<feature type="region of interest" description="Disordered" evidence="7">
    <location>
        <begin position="1"/>
        <end position="32"/>
    </location>
</feature>
<feature type="transmembrane region" description="Helical" evidence="8">
    <location>
        <begin position="216"/>
        <end position="237"/>
    </location>
</feature>
<feature type="transmembrane region" description="Helical" evidence="8">
    <location>
        <begin position="181"/>
        <end position="204"/>
    </location>
</feature>
<evidence type="ECO:0000256" key="3">
    <source>
        <dbReference type="ARBA" id="ARBA00022475"/>
    </source>
</evidence>
<evidence type="ECO:0000256" key="6">
    <source>
        <dbReference type="ARBA" id="ARBA00023136"/>
    </source>
</evidence>
<dbReference type="InterPro" id="IPR000620">
    <property type="entry name" value="EamA_dom"/>
</dbReference>
<feature type="transmembrane region" description="Helical" evidence="8">
    <location>
        <begin position="298"/>
        <end position="316"/>
    </location>
</feature>
<dbReference type="Proteomes" id="UP001183410">
    <property type="component" value="Unassembled WGS sequence"/>
</dbReference>
<evidence type="ECO:0000256" key="7">
    <source>
        <dbReference type="SAM" id="MobiDB-lite"/>
    </source>
</evidence>
<evidence type="ECO:0000256" key="1">
    <source>
        <dbReference type="ARBA" id="ARBA00004651"/>
    </source>
</evidence>
<dbReference type="InterPro" id="IPR051258">
    <property type="entry name" value="Diverse_Substrate_Transporter"/>
</dbReference>
<reference evidence="11" key="1">
    <citation type="submission" date="2023-07" db="EMBL/GenBank/DDBJ databases">
        <title>30 novel species of actinomycetes from the DSMZ collection.</title>
        <authorList>
            <person name="Nouioui I."/>
        </authorList>
    </citation>
    <scope>NUCLEOTIDE SEQUENCE [LARGE SCALE GENOMIC DNA]</scope>
    <source>
        <strain evidence="11">DSM 44915</strain>
    </source>
</reference>
<keyword evidence="4 8" id="KW-0812">Transmembrane</keyword>
<comment type="similarity">
    <text evidence="2">Belongs to the EamA transporter family.</text>
</comment>
<dbReference type="RefSeq" id="WP_311665950.1">
    <property type="nucleotide sequence ID" value="NZ_JAVREO010000003.1"/>
</dbReference>
<evidence type="ECO:0000256" key="8">
    <source>
        <dbReference type="SAM" id="Phobius"/>
    </source>
</evidence>
<dbReference type="PANTHER" id="PTHR42920">
    <property type="entry name" value="OS03G0707200 PROTEIN-RELATED"/>
    <property type="match status" value="1"/>
</dbReference>
<proteinExistence type="inferred from homology"/>
<feature type="transmembrane region" description="Helical" evidence="8">
    <location>
        <begin position="94"/>
        <end position="112"/>
    </location>
</feature>
<protein>
    <submittedName>
        <fullName evidence="10">EamA family transporter</fullName>
    </submittedName>
</protein>
<evidence type="ECO:0000259" key="9">
    <source>
        <dbReference type="Pfam" id="PF00892"/>
    </source>
</evidence>
<dbReference type="InterPro" id="IPR037185">
    <property type="entry name" value="EmrE-like"/>
</dbReference>
<evidence type="ECO:0000256" key="2">
    <source>
        <dbReference type="ARBA" id="ARBA00007362"/>
    </source>
</evidence>
<keyword evidence="5 8" id="KW-1133">Transmembrane helix</keyword>
<keyword evidence="6 8" id="KW-0472">Membrane</keyword>
<feature type="transmembrane region" description="Helical" evidence="8">
    <location>
        <begin position="36"/>
        <end position="57"/>
    </location>
</feature>
<evidence type="ECO:0000313" key="10">
    <source>
        <dbReference type="EMBL" id="MDT0266021.1"/>
    </source>
</evidence>
<dbReference type="EMBL" id="JAVREO010000003">
    <property type="protein sequence ID" value="MDT0266021.1"/>
    <property type="molecule type" value="Genomic_DNA"/>
</dbReference>
<feature type="domain" description="EamA" evidence="9">
    <location>
        <begin position="35"/>
        <end position="167"/>
    </location>
</feature>
<feature type="transmembrane region" description="Helical" evidence="8">
    <location>
        <begin position="118"/>
        <end position="139"/>
    </location>
</feature>
<evidence type="ECO:0000256" key="5">
    <source>
        <dbReference type="ARBA" id="ARBA00022989"/>
    </source>
</evidence>
<name>A0ABU2JM09_9ACTN</name>
<keyword evidence="11" id="KW-1185">Reference proteome</keyword>
<dbReference type="Pfam" id="PF00892">
    <property type="entry name" value="EamA"/>
    <property type="match status" value="2"/>
</dbReference>